<keyword evidence="1" id="KW-1133">Transmembrane helix</keyword>
<evidence type="ECO:0000256" key="1">
    <source>
        <dbReference type="SAM" id="Phobius"/>
    </source>
</evidence>
<accession>A0A1F4S6X9</accession>
<sequence>MLSIFFLALIFSMLAVLMLKPTIFAFKIFPKAVKARLLVLFLLISIASSCFFVSLFIERARMPYNELGRYFDSDHVVVYFEQAKEIYGIFAFLSLVSTMVILYAIYKTNKK</sequence>
<keyword evidence="1" id="KW-0472">Membrane</keyword>
<feature type="transmembrane region" description="Helical" evidence="1">
    <location>
        <begin position="38"/>
        <end position="57"/>
    </location>
</feature>
<reference evidence="2 3" key="1">
    <citation type="journal article" date="2016" name="Nat. Commun.">
        <title>Thousands of microbial genomes shed light on interconnected biogeochemical processes in an aquifer system.</title>
        <authorList>
            <person name="Anantharaman K."/>
            <person name="Brown C.T."/>
            <person name="Hug L.A."/>
            <person name="Sharon I."/>
            <person name="Castelle C.J."/>
            <person name="Probst A.J."/>
            <person name="Thomas B.C."/>
            <person name="Singh A."/>
            <person name="Wilkins M.J."/>
            <person name="Karaoz U."/>
            <person name="Brodie E.L."/>
            <person name="Williams K.H."/>
            <person name="Hubbard S.S."/>
            <person name="Banfield J.F."/>
        </authorList>
    </citation>
    <scope>NUCLEOTIDE SEQUENCE [LARGE SCALE GENOMIC DNA]</scope>
</reference>
<feature type="transmembrane region" description="Helical" evidence="1">
    <location>
        <begin position="86"/>
        <end position="106"/>
    </location>
</feature>
<comment type="caution">
    <text evidence="2">The sequence shown here is derived from an EMBL/GenBank/DDBJ whole genome shotgun (WGS) entry which is preliminary data.</text>
</comment>
<evidence type="ECO:0000313" key="3">
    <source>
        <dbReference type="Proteomes" id="UP000177905"/>
    </source>
</evidence>
<protein>
    <submittedName>
        <fullName evidence="2">Uncharacterized protein</fullName>
    </submittedName>
</protein>
<dbReference type="EMBL" id="MEUA01000012">
    <property type="protein sequence ID" value="OGC16188.1"/>
    <property type="molecule type" value="Genomic_DNA"/>
</dbReference>
<keyword evidence="1" id="KW-0812">Transmembrane</keyword>
<feature type="transmembrane region" description="Helical" evidence="1">
    <location>
        <begin position="6"/>
        <end position="26"/>
    </location>
</feature>
<name>A0A1F4S6X9_UNCSA</name>
<dbReference type="Proteomes" id="UP000177905">
    <property type="component" value="Unassembled WGS sequence"/>
</dbReference>
<evidence type="ECO:0000313" key="2">
    <source>
        <dbReference type="EMBL" id="OGC16188.1"/>
    </source>
</evidence>
<proteinExistence type="predicted"/>
<gene>
    <name evidence="2" type="ORF">A2290_02920</name>
</gene>
<organism evidence="2 3">
    <name type="scientific">candidate division WOR-1 bacterium RIFOXYB2_FULL_36_35</name>
    <dbReference type="NCBI Taxonomy" id="1802578"/>
    <lineage>
        <taxon>Bacteria</taxon>
        <taxon>Bacillati</taxon>
        <taxon>Saganbacteria</taxon>
    </lineage>
</organism>
<dbReference type="AlphaFoldDB" id="A0A1F4S6X9"/>